<comment type="similarity">
    <text evidence="2">Belongs to the short-chain dehydrogenases/reductases (SDR) family.</text>
</comment>
<dbReference type="AlphaFoldDB" id="A0A0R3VUW8"/>
<dbReference type="EMBL" id="UYRS01000241">
    <property type="protein sequence ID" value="VDK22573.1"/>
    <property type="molecule type" value="Genomic_DNA"/>
</dbReference>
<dbReference type="InterPro" id="IPR051019">
    <property type="entry name" value="VLCFA-Steroid_DH"/>
</dbReference>
<sequence>MAVFLLVCVLGFIFFKLLCFAWILLRYTDPIKRALSKRHELKHAGEWAIITGSTDGIGRAFAEELASDGLNIFLVSRNAEKLLHVSQDLEREYKIQTKSFVADFTKGDFYEALKREIDALSSVACLINNVGMSQVCAGPLATCEFLNTEYIQRMIFCNTVSTACMTRITMPKMLSSYEKNPKHPPCVINMSSVSALFPRPYKSLYAACKSFVQNFSASVAGETRELLRTRVRFLTLTPGFVWTPSRGEKKVNFFTPTPEIFANSALNMIGIASQCCGFMPHELMVFGLKLLPASFRGWIIGKFELRRAEKSQSHEKTQ</sequence>
<dbReference type="PRINTS" id="PR00081">
    <property type="entry name" value="GDHRDH"/>
</dbReference>
<comment type="subcellular location">
    <subcellularLocation>
        <location evidence="1">Endoplasmic reticulum</location>
    </subcellularLocation>
</comment>
<dbReference type="SUPFAM" id="SSF51735">
    <property type="entry name" value="NAD(P)-binding Rossmann-fold domains"/>
    <property type="match status" value="1"/>
</dbReference>
<organism evidence="6">
    <name type="scientific">Taenia asiatica</name>
    <name type="common">Asian tapeworm</name>
    <dbReference type="NCBI Taxonomy" id="60517"/>
    <lineage>
        <taxon>Eukaryota</taxon>
        <taxon>Metazoa</taxon>
        <taxon>Spiralia</taxon>
        <taxon>Lophotrochozoa</taxon>
        <taxon>Platyhelminthes</taxon>
        <taxon>Cestoda</taxon>
        <taxon>Eucestoda</taxon>
        <taxon>Cyclophyllidea</taxon>
        <taxon>Taeniidae</taxon>
        <taxon>Taenia</taxon>
    </lineage>
</organism>
<dbReference type="Gene3D" id="3.40.50.720">
    <property type="entry name" value="NAD(P)-binding Rossmann-like Domain"/>
    <property type="match status" value="1"/>
</dbReference>
<dbReference type="InterPro" id="IPR020904">
    <property type="entry name" value="Sc_DH/Rdtase_CS"/>
</dbReference>
<dbReference type="STRING" id="60517.A0A0R3VUW8"/>
<name>A0A0R3VUW8_TAEAS</name>
<evidence type="ECO:0000313" key="6">
    <source>
        <dbReference type="WBParaSite" id="TASK_0000114501-mRNA-1"/>
    </source>
</evidence>
<dbReference type="Proteomes" id="UP000282613">
    <property type="component" value="Unassembled WGS sequence"/>
</dbReference>
<proteinExistence type="inferred from homology"/>
<evidence type="ECO:0000256" key="2">
    <source>
        <dbReference type="ARBA" id="ARBA00006484"/>
    </source>
</evidence>
<dbReference type="PIRSF" id="PIRSF000126">
    <property type="entry name" value="11-beta-HSD1"/>
    <property type="match status" value="1"/>
</dbReference>
<evidence type="ECO:0000256" key="1">
    <source>
        <dbReference type="ARBA" id="ARBA00004240"/>
    </source>
</evidence>
<dbReference type="InterPro" id="IPR036291">
    <property type="entry name" value="NAD(P)-bd_dom_sf"/>
</dbReference>
<protein>
    <submittedName>
        <fullName evidence="6">Estradiol 17-beta-dehydrogenase 2</fullName>
    </submittedName>
</protein>
<reference evidence="6" key="1">
    <citation type="submission" date="2017-02" db="UniProtKB">
        <authorList>
            <consortium name="WormBaseParasite"/>
        </authorList>
    </citation>
    <scope>IDENTIFICATION</scope>
</reference>
<dbReference type="GO" id="GO:0016491">
    <property type="term" value="F:oxidoreductase activity"/>
    <property type="evidence" value="ECO:0007669"/>
    <property type="project" value="UniProtKB-KW"/>
</dbReference>
<dbReference type="GO" id="GO:0005783">
    <property type="term" value="C:endoplasmic reticulum"/>
    <property type="evidence" value="ECO:0007669"/>
    <property type="project" value="UniProtKB-SubCell"/>
</dbReference>
<dbReference type="OrthoDB" id="5545019at2759"/>
<dbReference type="PROSITE" id="PS00061">
    <property type="entry name" value="ADH_SHORT"/>
    <property type="match status" value="1"/>
</dbReference>
<dbReference type="Pfam" id="PF00106">
    <property type="entry name" value="adh_short"/>
    <property type="match status" value="1"/>
</dbReference>
<dbReference type="InterPro" id="IPR002347">
    <property type="entry name" value="SDR_fam"/>
</dbReference>
<dbReference type="PANTHER" id="PTHR43899:SF13">
    <property type="entry name" value="RH59310P"/>
    <property type="match status" value="1"/>
</dbReference>
<accession>A0A0R3VUW8</accession>
<reference evidence="4 5" key="2">
    <citation type="submission" date="2018-11" db="EMBL/GenBank/DDBJ databases">
        <authorList>
            <consortium name="Pathogen Informatics"/>
        </authorList>
    </citation>
    <scope>NUCLEOTIDE SEQUENCE [LARGE SCALE GENOMIC DNA]</scope>
</reference>
<dbReference type="WBParaSite" id="TASK_0000114501-mRNA-1">
    <property type="protein sequence ID" value="TASK_0000114501-mRNA-1"/>
    <property type="gene ID" value="TASK_0000114501"/>
</dbReference>
<dbReference type="PANTHER" id="PTHR43899">
    <property type="entry name" value="RH59310P"/>
    <property type="match status" value="1"/>
</dbReference>
<dbReference type="CDD" id="cd05356">
    <property type="entry name" value="17beta-HSD1_like_SDR_c"/>
    <property type="match status" value="1"/>
</dbReference>
<gene>
    <name evidence="4" type="ORF">TASK_LOCUS1146</name>
</gene>
<keyword evidence="3" id="KW-0560">Oxidoreductase</keyword>
<evidence type="ECO:0000313" key="5">
    <source>
        <dbReference type="Proteomes" id="UP000282613"/>
    </source>
</evidence>
<keyword evidence="5" id="KW-1185">Reference proteome</keyword>
<evidence type="ECO:0000313" key="4">
    <source>
        <dbReference type="EMBL" id="VDK22573.1"/>
    </source>
</evidence>
<evidence type="ECO:0000256" key="3">
    <source>
        <dbReference type="ARBA" id="ARBA00023002"/>
    </source>
</evidence>